<comment type="subcellular location">
    <subcellularLocation>
        <location evidence="1">Cell membrane</location>
        <topology evidence="1">Multi-pass membrane protein</topology>
    </subcellularLocation>
</comment>
<evidence type="ECO:0000256" key="3">
    <source>
        <dbReference type="ARBA" id="ARBA00022692"/>
    </source>
</evidence>
<dbReference type="InterPro" id="IPR011701">
    <property type="entry name" value="MFS"/>
</dbReference>
<gene>
    <name evidence="8" type="ORF">GCU68_20300</name>
</gene>
<dbReference type="InterPro" id="IPR050189">
    <property type="entry name" value="MFS_Efflux_Transporters"/>
</dbReference>
<evidence type="ECO:0000259" key="7">
    <source>
        <dbReference type="PROSITE" id="PS50850"/>
    </source>
</evidence>
<geneLocation type="plasmid" evidence="8 9">
    <name>unnamed2</name>
</geneLocation>
<keyword evidence="3 6" id="KW-0812">Transmembrane</keyword>
<dbReference type="Proteomes" id="UP000326170">
    <property type="component" value="Plasmid unnamed2"/>
</dbReference>
<dbReference type="Pfam" id="PF07690">
    <property type="entry name" value="MFS_1"/>
    <property type="match status" value="2"/>
</dbReference>
<name>A0A5P9P9S3_9EURY</name>
<dbReference type="EMBL" id="CP045490">
    <property type="protein sequence ID" value="QFU84876.1"/>
    <property type="molecule type" value="Genomic_DNA"/>
</dbReference>
<protein>
    <submittedName>
        <fullName evidence="8">MFS transporter</fullName>
    </submittedName>
</protein>
<dbReference type="InterPro" id="IPR036259">
    <property type="entry name" value="MFS_trans_sf"/>
</dbReference>
<feature type="transmembrane region" description="Helical" evidence="6">
    <location>
        <begin position="91"/>
        <end position="114"/>
    </location>
</feature>
<evidence type="ECO:0000256" key="1">
    <source>
        <dbReference type="ARBA" id="ARBA00004651"/>
    </source>
</evidence>
<feature type="transmembrane region" description="Helical" evidence="6">
    <location>
        <begin position="330"/>
        <end position="352"/>
    </location>
</feature>
<keyword evidence="8" id="KW-0614">Plasmid</keyword>
<dbReference type="OrthoDB" id="268895at2157"/>
<dbReference type="AlphaFoldDB" id="A0A5P9P9S3"/>
<evidence type="ECO:0000256" key="2">
    <source>
        <dbReference type="ARBA" id="ARBA00022475"/>
    </source>
</evidence>
<evidence type="ECO:0000256" key="6">
    <source>
        <dbReference type="SAM" id="Phobius"/>
    </source>
</evidence>
<sequence length="388" mass="40761">MLVVTSTALFLSVLIWFNYSAVLPQVVDAWGLSGMQAGLVFGAFQVGYLVAIVPAGWLADRYSPRWVIAVGATGTAVPSLAFAVFADGVFLATVLRFCSGLFVAGVYVPGMRFLSDWFPERIRGRALGIYIGTFELGSGLSFVFATAALEVMNWRLAIAATSVGALFVAPLVLASTRDAPDRTHDHRTGFDWALLRNRTYLAAIGIYAWHNWELFGVRSWLLAFLVATPAFVVSDSTLGPGLVVGAMIIAGGVGNVAGGWFSDRIGRPQILAIGLGSSTVLSAVFGLLDNLPTAVLVAVTLVYGLVLALDSAPTSTLVTEVVPDEAVGSALSVQSLVGFSTTIVSPVVFGLALDRGGYAIAFPTLALGALFGLAFVGILSWDVSQQSD</sequence>
<evidence type="ECO:0000256" key="5">
    <source>
        <dbReference type="ARBA" id="ARBA00023136"/>
    </source>
</evidence>
<evidence type="ECO:0000313" key="9">
    <source>
        <dbReference type="Proteomes" id="UP000326170"/>
    </source>
</evidence>
<feature type="transmembrane region" description="Helical" evidence="6">
    <location>
        <begin position="39"/>
        <end position="59"/>
    </location>
</feature>
<dbReference type="PROSITE" id="PS50850">
    <property type="entry name" value="MFS"/>
    <property type="match status" value="1"/>
</dbReference>
<feature type="transmembrane region" description="Helical" evidence="6">
    <location>
        <begin position="358"/>
        <end position="381"/>
    </location>
</feature>
<keyword evidence="5 6" id="KW-0472">Membrane</keyword>
<reference evidence="8 9" key="1">
    <citation type="journal article" date="2007" name="Int. J. Syst. Evol. Microbiol.">
        <title>Natronorubrum sulfidifaciens sp. nov., an extremely haloalkaliphilic archaeon isolated from Aiding salt lake in Xin-Jiang, China.</title>
        <authorList>
            <person name="Cui H.L."/>
            <person name="Tohty D."/>
            <person name="Liu H.C."/>
            <person name="Liu S.J."/>
            <person name="Oren A."/>
            <person name="Zhou P.J."/>
        </authorList>
    </citation>
    <scope>NUCLEOTIDE SEQUENCE [LARGE SCALE GENOMIC DNA]</scope>
    <source>
        <strain evidence="8 9">7-3</strain>
        <plasmid evidence="8">unnamed2</plasmid>
    </source>
</reference>
<dbReference type="GO" id="GO:0022857">
    <property type="term" value="F:transmembrane transporter activity"/>
    <property type="evidence" value="ECO:0007669"/>
    <property type="project" value="InterPro"/>
</dbReference>
<evidence type="ECO:0000256" key="4">
    <source>
        <dbReference type="ARBA" id="ARBA00022989"/>
    </source>
</evidence>
<evidence type="ECO:0000313" key="8">
    <source>
        <dbReference type="EMBL" id="QFU84876.1"/>
    </source>
</evidence>
<proteinExistence type="predicted"/>
<keyword evidence="2" id="KW-1003">Cell membrane</keyword>
<keyword evidence="9" id="KW-1185">Reference proteome</keyword>
<feature type="transmembrane region" description="Helical" evidence="6">
    <location>
        <begin position="66"/>
        <end position="85"/>
    </location>
</feature>
<feature type="transmembrane region" description="Helical" evidence="6">
    <location>
        <begin position="215"/>
        <end position="232"/>
    </location>
</feature>
<dbReference type="InterPro" id="IPR020846">
    <property type="entry name" value="MFS_dom"/>
</dbReference>
<organism evidence="8 9">
    <name type="scientific">Natronorubrum aibiense</name>
    <dbReference type="NCBI Taxonomy" id="348826"/>
    <lineage>
        <taxon>Archaea</taxon>
        <taxon>Methanobacteriati</taxon>
        <taxon>Methanobacteriota</taxon>
        <taxon>Stenosarchaea group</taxon>
        <taxon>Halobacteria</taxon>
        <taxon>Halobacteriales</taxon>
        <taxon>Natrialbaceae</taxon>
        <taxon>Natronorubrum</taxon>
    </lineage>
</organism>
<keyword evidence="4 6" id="KW-1133">Transmembrane helix</keyword>
<dbReference type="SUPFAM" id="SSF103473">
    <property type="entry name" value="MFS general substrate transporter"/>
    <property type="match status" value="1"/>
</dbReference>
<feature type="transmembrane region" description="Helical" evidence="6">
    <location>
        <begin position="154"/>
        <end position="174"/>
    </location>
</feature>
<accession>A0A5P9P9S3</accession>
<feature type="transmembrane region" description="Helical" evidence="6">
    <location>
        <begin position="238"/>
        <end position="258"/>
    </location>
</feature>
<feature type="transmembrane region" description="Helical" evidence="6">
    <location>
        <begin position="126"/>
        <end position="148"/>
    </location>
</feature>
<dbReference type="KEGG" id="nas:GCU68_20300"/>
<feature type="domain" description="Major facilitator superfamily (MFS) profile" evidence="7">
    <location>
        <begin position="1"/>
        <end position="384"/>
    </location>
</feature>
<dbReference type="Gene3D" id="1.20.1250.20">
    <property type="entry name" value="MFS general substrate transporter like domains"/>
    <property type="match status" value="2"/>
</dbReference>
<dbReference type="PANTHER" id="PTHR43124:SF3">
    <property type="entry name" value="CHLORAMPHENICOL EFFLUX PUMP RV0191"/>
    <property type="match status" value="1"/>
</dbReference>
<dbReference type="GO" id="GO:0005886">
    <property type="term" value="C:plasma membrane"/>
    <property type="evidence" value="ECO:0007669"/>
    <property type="project" value="UniProtKB-SubCell"/>
</dbReference>
<dbReference type="PANTHER" id="PTHR43124">
    <property type="entry name" value="PURINE EFFLUX PUMP PBUE"/>
    <property type="match status" value="1"/>
</dbReference>